<keyword evidence="1" id="KW-0732">Signal</keyword>
<keyword evidence="3" id="KW-1185">Reference proteome</keyword>
<proteinExistence type="predicted"/>
<feature type="signal peptide" evidence="1">
    <location>
        <begin position="1"/>
        <end position="38"/>
    </location>
</feature>
<evidence type="ECO:0000313" key="3">
    <source>
        <dbReference type="Proteomes" id="UP000597444"/>
    </source>
</evidence>
<accession>A0A8J3N6M2</accession>
<dbReference type="EMBL" id="BNJK01000002">
    <property type="protein sequence ID" value="GHP00493.1"/>
    <property type="molecule type" value="Genomic_DNA"/>
</dbReference>
<dbReference type="RefSeq" id="WP_220210986.1">
    <property type="nucleotide sequence ID" value="NZ_BNJK01000002.1"/>
</dbReference>
<protein>
    <submittedName>
        <fullName evidence="2">Uncharacterized protein</fullName>
    </submittedName>
</protein>
<name>A0A8J3N6M2_9CHLR</name>
<organism evidence="2 3">
    <name type="scientific">Reticulibacter mediterranei</name>
    <dbReference type="NCBI Taxonomy" id="2778369"/>
    <lineage>
        <taxon>Bacteria</taxon>
        <taxon>Bacillati</taxon>
        <taxon>Chloroflexota</taxon>
        <taxon>Ktedonobacteria</taxon>
        <taxon>Ktedonobacterales</taxon>
        <taxon>Reticulibacteraceae</taxon>
        <taxon>Reticulibacter</taxon>
    </lineage>
</organism>
<sequence>MDTKSNKMFLTKRKAIAGMLATGAGLSINFATPPFSFAASRSPSATNPTPLSITHVSSGTYAFGAQTTTAEYMDTINTSGDVTLYQQLDRNDIPRDAFYAGLG</sequence>
<dbReference type="Proteomes" id="UP000597444">
    <property type="component" value="Unassembled WGS sequence"/>
</dbReference>
<reference evidence="2" key="1">
    <citation type="submission" date="2020-10" db="EMBL/GenBank/DDBJ databases">
        <title>Taxonomic study of unclassified bacteria belonging to the class Ktedonobacteria.</title>
        <authorList>
            <person name="Yabe S."/>
            <person name="Wang C.M."/>
            <person name="Zheng Y."/>
            <person name="Sakai Y."/>
            <person name="Cavaletti L."/>
            <person name="Monciardini P."/>
            <person name="Donadio S."/>
        </authorList>
    </citation>
    <scope>NUCLEOTIDE SEQUENCE</scope>
    <source>
        <strain evidence="2">ID150040</strain>
    </source>
</reference>
<evidence type="ECO:0000313" key="2">
    <source>
        <dbReference type="EMBL" id="GHP00493.1"/>
    </source>
</evidence>
<evidence type="ECO:0000256" key="1">
    <source>
        <dbReference type="SAM" id="SignalP"/>
    </source>
</evidence>
<feature type="chain" id="PRO_5035223164" evidence="1">
    <location>
        <begin position="39"/>
        <end position="103"/>
    </location>
</feature>
<comment type="caution">
    <text evidence="2">The sequence shown here is derived from an EMBL/GenBank/DDBJ whole genome shotgun (WGS) entry which is preliminary data.</text>
</comment>
<gene>
    <name evidence="2" type="ORF">KSF_105400</name>
</gene>
<dbReference type="AlphaFoldDB" id="A0A8J3N6M2"/>